<evidence type="ECO:0000313" key="1">
    <source>
        <dbReference type="EMBL" id="GAK44374.1"/>
    </source>
</evidence>
<proteinExistence type="predicted"/>
<sequence>MQAGAEDFRRRVLLTASSTQRHILFMKLPSQPPFARTKSGALRRVGVEIEFGALPLQEAAHIVQRLFGGKICEAERFYWQVEETKYGTFSLELDSQYAHGEGKLLADEEAQEGLEPLLGKLQKNAREVIGEVSKAVVPNEITCPPIPFTALGEIDELTGALAAAGAQGTKGSPFYAFGLQLNPEVAEESASYILAHLRAFCLLRDWLRAEIDVDRLRQFLPFADPFEPEYVRHILDPHYAPELDRLIDDYLEANPTRNRELDLLPLFTHLDEARVKRKVGDALIKARPTFHYRLPDSRLGQHPAPVTREWQRWLAVEHLAADGESLTRLAAAYLAESPSPERWAEAGTAWIKELAAT</sequence>
<gene>
    <name evidence="1" type="ORF">M2A_0873</name>
</gene>
<dbReference type="EMBL" id="BBIO01000003">
    <property type="protein sequence ID" value="GAK44374.1"/>
    <property type="molecule type" value="Genomic_DNA"/>
</dbReference>
<evidence type="ECO:0000313" key="2">
    <source>
        <dbReference type="Proteomes" id="UP000028702"/>
    </source>
</evidence>
<dbReference type="STRING" id="1333998.M2A_0873"/>
<accession>A0A081B8K6</accession>
<organism evidence="1 2">
    <name type="scientific">Tepidicaulis marinus</name>
    <dbReference type="NCBI Taxonomy" id="1333998"/>
    <lineage>
        <taxon>Bacteria</taxon>
        <taxon>Pseudomonadati</taxon>
        <taxon>Pseudomonadota</taxon>
        <taxon>Alphaproteobacteria</taxon>
        <taxon>Hyphomicrobiales</taxon>
        <taxon>Parvibaculaceae</taxon>
        <taxon>Tepidicaulis</taxon>
    </lineage>
</organism>
<dbReference type="InterPro" id="IPR022025">
    <property type="entry name" value="Amidoligase_2"/>
</dbReference>
<name>A0A081B8K6_9HYPH</name>
<comment type="caution">
    <text evidence="1">The sequence shown here is derived from an EMBL/GenBank/DDBJ whole genome shotgun (WGS) entry which is preliminary data.</text>
</comment>
<dbReference type="eggNOG" id="ENOG502Z8DX">
    <property type="taxonomic scope" value="Bacteria"/>
</dbReference>
<keyword evidence="2" id="KW-1185">Reference proteome</keyword>
<dbReference type="AlphaFoldDB" id="A0A081B8K6"/>
<reference evidence="1 2" key="1">
    <citation type="submission" date="2014-07" db="EMBL/GenBank/DDBJ databases">
        <title>Tepidicaulis marinum gen. nov., sp. nov., a novel marine bacterium denitrifying nitrate to nitrous oxide strictly under microaerobic conditions.</title>
        <authorList>
            <person name="Takeuchi M."/>
            <person name="Yamagishi T."/>
            <person name="Kamagata Y."/>
            <person name="Oshima K."/>
            <person name="Hattori M."/>
            <person name="Katayama T."/>
            <person name="Hanada S."/>
            <person name="Tamaki H."/>
            <person name="Marumo K."/>
            <person name="Maeda H."/>
            <person name="Nedachi M."/>
            <person name="Iwasaki W."/>
            <person name="Suwa Y."/>
            <person name="Sakata S."/>
        </authorList>
    </citation>
    <scope>NUCLEOTIDE SEQUENCE [LARGE SCALE GENOMIC DNA]</scope>
    <source>
        <strain evidence="1 2">MA2</strain>
    </source>
</reference>
<dbReference type="Pfam" id="PF12224">
    <property type="entry name" value="Amidoligase_2"/>
    <property type="match status" value="1"/>
</dbReference>
<dbReference type="Proteomes" id="UP000028702">
    <property type="component" value="Unassembled WGS sequence"/>
</dbReference>
<protein>
    <submittedName>
        <fullName evidence="1">Conserved protein</fullName>
    </submittedName>
</protein>